<dbReference type="Proteomes" id="UP000033115">
    <property type="component" value="Chromosome"/>
</dbReference>
<keyword evidence="3" id="KW-1185">Reference proteome</keyword>
<sequence>MKTSSLRRKFIIFVIITIIPIATNSIISFIISKQITYSYDNMLNKMSLTKEVKNSLNDSFTNFNKYMIESSKESKKNMRQAMIRL</sequence>
<protein>
    <submittedName>
        <fullName evidence="2">Putative sensor with HAMP domain</fullName>
    </submittedName>
</protein>
<accession>A0A0E3M6E6</accession>
<keyword evidence="1" id="KW-0472">Membrane</keyword>
<feature type="transmembrane region" description="Helical" evidence="1">
    <location>
        <begin position="12"/>
        <end position="31"/>
    </location>
</feature>
<keyword evidence="1" id="KW-0812">Transmembrane</keyword>
<evidence type="ECO:0000313" key="3">
    <source>
        <dbReference type="Proteomes" id="UP000033115"/>
    </source>
</evidence>
<proteinExistence type="predicted"/>
<organism evidence="2 3">
    <name type="scientific">Clostridium scatologenes</name>
    <dbReference type="NCBI Taxonomy" id="1548"/>
    <lineage>
        <taxon>Bacteria</taxon>
        <taxon>Bacillati</taxon>
        <taxon>Bacillota</taxon>
        <taxon>Clostridia</taxon>
        <taxon>Eubacteriales</taxon>
        <taxon>Clostridiaceae</taxon>
        <taxon>Clostridium</taxon>
    </lineage>
</organism>
<dbReference type="RefSeq" id="WP_242861033.1">
    <property type="nucleotide sequence ID" value="NZ_CP009933.1"/>
</dbReference>
<gene>
    <name evidence="2" type="ORF">CSCA_2315</name>
</gene>
<dbReference type="HOGENOM" id="CLU_2506909_0_0_9"/>
<dbReference type="AlphaFoldDB" id="A0A0E3M6E6"/>
<evidence type="ECO:0000313" key="2">
    <source>
        <dbReference type="EMBL" id="AKA69440.1"/>
    </source>
</evidence>
<dbReference type="KEGG" id="csq:CSCA_2315"/>
<reference evidence="2 3" key="1">
    <citation type="journal article" date="2015" name="J. Biotechnol.">
        <title>Complete genome sequence of a malodorant-producing acetogen, Clostridium scatologenes ATCC 25775(T).</title>
        <authorList>
            <person name="Zhu Z."/>
            <person name="Guo T."/>
            <person name="Zheng H."/>
            <person name="Song T."/>
            <person name="Ouyang P."/>
            <person name="Xie J."/>
        </authorList>
    </citation>
    <scope>NUCLEOTIDE SEQUENCE [LARGE SCALE GENOMIC DNA]</scope>
    <source>
        <strain evidence="2 3">ATCC 25775</strain>
    </source>
</reference>
<name>A0A0E3M6E6_CLOSL</name>
<evidence type="ECO:0000256" key="1">
    <source>
        <dbReference type="SAM" id="Phobius"/>
    </source>
</evidence>
<dbReference type="STRING" id="1548.CSCA_2315"/>
<dbReference type="EMBL" id="CP009933">
    <property type="protein sequence ID" value="AKA69440.1"/>
    <property type="molecule type" value="Genomic_DNA"/>
</dbReference>
<keyword evidence="1" id="KW-1133">Transmembrane helix</keyword>